<evidence type="ECO:0000313" key="4">
    <source>
        <dbReference type="EMBL" id="SHF56175.1"/>
    </source>
</evidence>
<dbReference type="GO" id="GO:0000156">
    <property type="term" value="F:phosphorelay response regulator activity"/>
    <property type="evidence" value="ECO:0007669"/>
    <property type="project" value="InterPro"/>
</dbReference>
<dbReference type="EMBL" id="FQTV01000010">
    <property type="protein sequence ID" value="SHF56175.1"/>
    <property type="molecule type" value="Genomic_DNA"/>
</dbReference>
<dbReference type="GO" id="GO:0003677">
    <property type="term" value="F:DNA binding"/>
    <property type="evidence" value="ECO:0007669"/>
    <property type="project" value="InterPro"/>
</dbReference>
<feature type="modified residue" description="4-aspartylphosphate" evidence="1">
    <location>
        <position position="55"/>
    </location>
</feature>
<name>A0A1M5CN31_9BACE</name>
<dbReference type="SMART" id="SM00850">
    <property type="entry name" value="LytTR"/>
    <property type="match status" value="1"/>
</dbReference>
<accession>A0A1M5CN31</accession>
<keyword evidence="5" id="KW-1185">Reference proteome</keyword>
<reference evidence="4 5" key="1">
    <citation type="submission" date="2016-11" db="EMBL/GenBank/DDBJ databases">
        <authorList>
            <person name="Jaros S."/>
            <person name="Januszkiewicz K."/>
            <person name="Wedrychowicz H."/>
        </authorList>
    </citation>
    <scope>NUCLEOTIDE SEQUENCE [LARGE SCALE GENOMIC DNA]</scope>
    <source>
        <strain evidence="4 5">DSM 26991</strain>
    </source>
</reference>
<dbReference type="PROSITE" id="PS50930">
    <property type="entry name" value="HTH_LYTTR"/>
    <property type="match status" value="1"/>
</dbReference>
<proteinExistence type="predicted"/>
<evidence type="ECO:0000313" key="5">
    <source>
        <dbReference type="Proteomes" id="UP000184509"/>
    </source>
</evidence>
<dbReference type="PANTHER" id="PTHR37299">
    <property type="entry name" value="TRANSCRIPTIONAL REGULATOR-RELATED"/>
    <property type="match status" value="1"/>
</dbReference>
<protein>
    <submittedName>
        <fullName evidence="4">Two component transcriptional regulator, LytTR family</fullName>
    </submittedName>
</protein>
<feature type="domain" description="HTH LytTR-type" evidence="3">
    <location>
        <begin position="133"/>
        <end position="205"/>
    </location>
</feature>
<sequence length="232" mass="26917">MTISCIIIEDEPLAAEKLESFVARIPFLKLKGSFDNALEGLQFLKTQTVDLLFLDIQMEKITGIQLLENLSSKPYVVITSAYSDYALKGYELSVFDYLLKPYSFERFQMAVNRVSDDLKQKAGVKNENNSSQIFIKTEYRRENVHLDDILYIEGMQGYLKIYLSDKRILTKQSMKAILKTLPQDQFIQVHKSYIVALSKIESIERNHIKISGKLIPVGDFYKMQFYERIENI</sequence>
<dbReference type="SMART" id="SM00448">
    <property type="entry name" value="REC"/>
    <property type="match status" value="1"/>
</dbReference>
<dbReference type="SUPFAM" id="SSF52172">
    <property type="entry name" value="CheY-like"/>
    <property type="match status" value="1"/>
</dbReference>
<evidence type="ECO:0000256" key="1">
    <source>
        <dbReference type="PROSITE-ProRule" id="PRU00169"/>
    </source>
</evidence>
<dbReference type="InterPro" id="IPR046947">
    <property type="entry name" value="LytR-like"/>
</dbReference>
<dbReference type="Pfam" id="PF04397">
    <property type="entry name" value="LytTR"/>
    <property type="match status" value="1"/>
</dbReference>
<dbReference type="STRING" id="1297750.SAMN05444405_11098"/>
<dbReference type="RefSeq" id="WP_073402012.1">
    <property type="nucleotide sequence ID" value="NZ_FQTV01000010.1"/>
</dbReference>
<feature type="domain" description="Response regulatory" evidence="2">
    <location>
        <begin position="4"/>
        <end position="115"/>
    </location>
</feature>
<organism evidence="4 5">
    <name type="scientific">Bacteroides luti</name>
    <dbReference type="NCBI Taxonomy" id="1297750"/>
    <lineage>
        <taxon>Bacteria</taxon>
        <taxon>Pseudomonadati</taxon>
        <taxon>Bacteroidota</taxon>
        <taxon>Bacteroidia</taxon>
        <taxon>Bacteroidales</taxon>
        <taxon>Bacteroidaceae</taxon>
        <taxon>Bacteroides</taxon>
    </lineage>
</organism>
<dbReference type="PANTHER" id="PTHR37299:SF1">
    <property type="entry name" value="STAGE 0 SPORULATION PROTEIN A HOMOLOG"/>
    <property type="match status" value="1"/>
</dbReference>
<dbReference type="Proteomes" id="UP000184509">
    <property type="component" value="Unassembled WGS sequence"/>
</dbReference>
<evidence type="ECO:0000259" key="3">
    <source>
        <dbReference type="PROSITE" id="PS50930"/>
    </source>
</evidence>
<dbReference type="Pfam" id="PF00072">
    <property type="entry name" value="Response_reg"/>
    <property type="match status" value="1"/>
</dbReference>
<dbReference type="OrthoDB" id="1490554at2"/>
<keyword evidence="1" id="KW-0597">Phosphoprotein</keyword>
<dbReference type="AlphaFoldDB" id="A0A1M5CN31"/>
<dbReference type="InterPro" id="IPR001789">
    <property type="entry name" value="Sig_transdc_resp-reg_receiver"/>
</dbReference>
<dbReference type="InterPro" id="IPR011006">
    <property type="entry name" value="CheY-like_superfamily"/>
</dbReference>
<dbReference type="Gene3D" id="2.40.50.1020">
    <property type="entry name" value="LytTr DNA-binding domain"/>
    <property type="match status" value="1"/>
</dbReference>
<dbReference type="Gene3D" id="3.40.50.2300">
    <property type="match status" value="1"/>
</dbReference>
<evidence type="ECO:0000259" key="2">
    <source>
        <dbReference type="PROSITE" id="PS50110"/>
    </source>
</evidence>
<dbReference type="PROSITE" id="PS50110">
    <property type="entry name" value="RESPONSE_REGULATORY"/>
    <property type="match status" value="1"/>
</dbReference>
<dbReference type="InterPro" id="IPR007492">
    <property type="entry name" value="LytTR_DNA-bd_dom"/>
</dbReference>
<gene>
    <name evidence="4" type="ORF">SAMN05444405_11098</name>
</gene>